<gene>
    <name evidence="1" type="ORF">G114_06777</name>
</gene>
<organism evidence="1 2">
    <name type="scientific">Aeromonas diversa CDC 2478-85</name>
    <dbReference type="NCBI Taxonomy" id="1268237"/>
    <lineage>
        <taxon>Bacteria</taxon>
        <taxon>Pseudomonadati</taxon>
        <taxon>Pseudomonadota</taxon>
        <taxon>Gammaproteobacteria</taxon>
        <taxon>Aeromonadales</taxon>
        <taxon>Aeromonadaceae</taxon>
        <taxon>Aeromonas</taxon>
    </lineage>
</organism>
<protein>
    <submittedName>
        <fullName evidence="1">Uncharacterized protein</fullName>
    </submittedName>
</protein>
<proteinExistence type="predicted"/>
<dbReference type="EMBL" id="APVG01000013">
    <property type="protein sequence ID" value="ENY72623.1"/>
    <property type="molecule type" value="Genomic_DNA"/>
</dbReference>
<sequence length="76" mass="8446">MIARGFIGSLFQRSATAAEQGIGPLKSAEGRAQGQERQRGKIFNTKCINNRFRGAGYWLPLQSAEVREQGQERHQG</sequence>
<dbReference type="AlphaFoldDB" id="N9VM02"/>
<dbReference type="Proteomes" id="UP000023775">
    <property type="component" value="Unassembled WGS sequence"/>
</dbReference>
<keyword evidence="2" id="KW-1185">Reference proteome</keyword>
<accession>N9VM02</accession>
<evidence type="ECO:0000313" key="1">
    <source>
        <dbReference type="EMBL" id="ENY72623.1"/>
    </source>
</evidence>
<reference evidence="1 2" key="1">
    <citation type="journal article" date="2013" name="Genome Announc.">
        <title>Draft Genome Sequence of the Aeromonas diversa Type Strain.</title>
        <authorList>
            <person name="Farfan M."/>
            <person name="Spataro N."/>
            <person name="Sanglas A."/>
            <person name="Albarral V."/>
            <person name="Loren J.G."/>
            <person name="Bosch E."/>
            <person name="Fuste M.C."/>
        </authorList>
    </citation>
    <scope>NUCLEOTIDE SEQUENCE [LARGE SCALE GENOMIC DNA]</scope>
    <source>
        <strain evidence="1 2">2478-85</strain>
    </source>
</reference>
<comment type="caution">
    <text evidence="1">The sequence shown here is derived from an EMBL/GenBank/DDBJ whole genome shotgun (WGS) entry which is preliminary data.</text>
</comment>
<dbReference type="PATRIC" id="fig|1268237.3.peg.1336"/>
<name>N9VM02_9GAMM</name>
<evidence type="ECO:0000313" key="2">
    <source>
        <dbReference type="Proteomes" id="UP000023775"/>
    </source>
</evidence>